<keyword evidence="5" id="KW-1185">Reference proteome</keyword>
<protein>
    <submittedName>
        <fullName evidence="4">Superoxide dismutase family protein</fullName>
    </submittedName>
</protein>
<feature type="domain" description="Superoxide dismutase copper/zinc binding" evidence="3">
    <location>
        <begin position="54"/>
        <end position="183"/>
    </location>
</feature>
<dbReference type="SUPFAM" id="SSF49329">
    <property type="entry name" value="Cu,Zn superoxide dismutase-like"/>
    <property type="match status" value="1"/>
</dbReference>
<dbReference type="RefSeq" id="WP_229953942.1">
    <property type="nucleotide sequence ID" value="NZ_BAAAEM010000002.1"/>
</dbReference>
<proteinExistence type="inferred from homology"/>
<dbReference type="InterPro" id="IPR001424">
    <property type="entry name" value="SOD_Cu_Zn_dom"/>
</dbReference>
<reference evidence="4 5" key="1">
    <citation type="journal article" date="2019" name="Int. J. Syst. Evol. Microbiol.">
        <title>The Global Catalogue of Microorganisms (GCM) 10K type strain sequencing project: providing services to taxonomists for standard genome sequencing and annotation.</title>
        <authorList>
            <consortium name="The Broad Institute Genomics Platform"/>
            <consortium name="The Broad Institute Genome Sequencing Center for Infectious Disease"/>
            <person name="Wu L."/>
            <person name="Ma J."/>
        </authorList>
    </citation>
    <scope>NUCLEOTIDE SEQUENCE [LARGE SCALE GENOMIC DNA]</scope>
    <source>
        <strain evidence="4 5">JCM 14162</strain>
    </source>
</reference>
<evidence type="ECO:0000256" key="2">
    <source>
        <dbReference type="SAM" id="SignalP"/>
    </source>
</evidence>
<sequence length="193" mass="19579">MSIIHRKPGNAVLLLAGLSLALGACSGGGSESGLAPAESIARATLMGADQAQYGEVIIGEGDGGLIVRIDARGLGPGPRGVHIHETGKCEGPDFKSAGGHWNPTNRQHGFDNPQGAHMGDLLNLVIGDDGFGSAEATIDGASLKEGSNALIDADGAAFIVHAGPDDMKTDPSGESGGRIACGVFELQKFEPTR</sequence>
<dbReference type="InterPro" id="IPR024134">
    <property type="entry name" value="SOD_Cu/Zn_/chaperone"/>
</dbReference>
<evidence type="ECO:0000256" key="1">
    <source>
        <dbReference type="ARBA" id="ARBA00010457"/>
    </source>
</evidence>
<dbReference type="PANTHER" id="PTHR10003">
    <property type="entry name" value="SUPEROXIDE DISMUTASE CU-ZN -RELATED"/>
    <property type="match status" value="1"/>
</dbReference>
<dbReference type="Pfam" id="PF00080">
    <property type="entry name" value="Sod_Cu"/>
    <property type="match status" value="1"/>
</dbReference>
<gene>
    <name evidence="4" type="ORF">GCM10009096_05160</name>
</gene>
<comment type="similarity">
    <text evidence="1">Belongs to the Cu-Zn superoxide dismutase family.</text>
</comment>
<dbReference type="PROSITE" id="PS51257">
    <property type="entry name" value="PROKAR_LIPOPROTEIN"/>
    <property type="match status" value="1"/>
</dbReference>
<comment type="caution">
    <text evidence="4">The sequence shown here is derived from an EMBL/GenBank/DDBJ whole genome shotgun (WGS) entry which is preliminary data.</text>
</comment>
<evidence type="ECO:0000313" key="4">
    <source>
        <dbReference type="EMBL" id="GAA0467358.1"/>
    </source>
</evidence>
<dbReference type="Gene3D" id="2.60.40.200">
    <property type="entry name" value="Superoxide dismutase, copper/zinc binding domain"/>
    <property type="match status" value="1"/>
</dbReference>
<dbReference type="CDD" id="cd00305">
    <property type="entry name" value="Cu-Zn_Superoxide_Dismutase"/>
    <property type="match status" value="1"/>
</dbReference>
<organism evidence="4 5">
    <name type="scientific">Parasphingorhabdus litoris</name>
    <dbReference type="NCBI Taxonomy" id="394733"/>
    <lineage>
        <taxon>Bacteria</taxon>
        <taxon>Pseudomonadati</taxon>
        <taxon>Pseudomonadota</taxon>
        <taxon>Alphaproteobacteria</taxon>
        <taxon>Sphingomonadales</taxon>
        <taxon>Sphingomonadaceae</taxon>
        <taxon>Parasphingorhabdus</taxon>
    </lineage>
</organism>
<accession>A0ABN1A4G9</accession>
<evidence type="ECO:0000259" key="3">
    <source>
        <dbReference type="Pfam" id="PF00080"/>
    </source>
</evidence>
<name>A0ABN1A4G9_9SPHN</name>
<dbReference type="EMBL" id="BAAAEM010000002">
    <property type="protein sequence ID" value="GAA0467358.1"/>
    <property type="molecule type" value="Genomic_DNA"/>
</dbReference>
<keyword evidence="2" id="KW-0732">Signal</keyword>
<feature type="signal peptide" evidence="2">
    <location>
        <begin position="1"/>
        <end position="24"/>
    </location>
</feature>
<feature type="chain" id="PRO_5047479669" evidence="2">
    <location>
        <begin position="25"/>
        <end position="193"/>
    </location>
</feature>
<dbReference type="Proteomes" id="UP001500713">
    <property type="component" value="Unassembled WGS sequence"/>
</dbReference>
<dbReference type="InterPro" id="IPR036423">
    <property type="entry name" value="SOD-like_Cu/Zn_dom_sf"/>
</dbReference>
<evidence type="ECO:0000313" key="5">
    <source>
        <dbReference type="Proteomes" id="UP001500713"/>
    </source>
</evidence>